<feature type="binding site" evidence="4">
    <location>
        <position position="198"/>
    </location>
    <ligand>
        <name>Zn(2+)</name>
        <dbReference type="ChEBI" id="CHEBI:29105"/>
    </ligand>
</feature>
<feature type="compositionally biased region" description="Basic and acidic residues" evidence="5">
    <location>
        <begin position="291"/>
        <end position="301"/>
    </location>
</feature>
<dbReference type="InterPro" id="IPR026590">
    <property type="entry name" value="Ssirtuin_cat_dom"/>
</dbReference>
<protein>
    <submittedName>
        <fullName evidence="7">DHS-like NAD/FAD-binding domain-containing protein</fullName>
    </submittedName>
</protein>
<feature type="domain" description="Deacetylase sirtuin-type" evidence="6">
    <location>
        <begin position="7"/>
        <end position="358"/>
    </location>
</feature>
<feature type="active site" description="Proton acceptor" evidence="4">
    <location>
        <position position="165"/>
    </location>
</feature>
<dbReference type="OrthoDB" id="2919105at2759"/>
<dbReference type="STRING" id="1051890.A0A3N4LGH2"/>
<evidence type="ECO:0000256" key="4">
    <source>
        <dbReference type="PROSITE-ProRule" id="PRU00236"/>
    </source>
</evidence>
<dbReference type="GO" id="GO:0046872">
    <property type="term" value="F:metal ion binding"/>
    <property type="evidence" value="ECO:0007669"/>
    <property type="project" value="UniProtKB-KW"/>
</dbReference>
<dbReference type="Gene3D" id="3.30.1600.10">
    <property type="entry name" value="SIR2/SIRT2 'Small Domain"/>
    <property type="match status" value="1"/>
</dbReference>
<evidence type="ECO:0000259" key="6">
    <source>
        <dbReference type="PROSITE" id="PS50305"/>
    </source>
</evidence>
<comment type="similarity">
    <text evidence="1">Belongs to the sirtuin family. Class I subfamily.</text>
</comment>
<dbReference type="Gene3D" id="3.40.50.1220">
    <property type="entry name" value="TPP-binding domain"/>
    <property type="match status" value="1"/>
</dbReference>
<dbReference type="EMBL" id="ML121555">
    <property type="protein sequence ID" value="RPB21983.1"/>
    <property type="molecule type" value="Genomic_DNA"/>
</dbReference>
<keyword evidence="3" id="KW-0520">NAD</keyword>
<feature type="binding site" evidence="4">
    <location>
        <position position="201"/>
    </location>
    <ligand>
        <name>Zn(2+)</name>
        <dbReference type="ChEBI" id="CHEBI:29105"/>
    </ligand>
</feature>
<dbReference type="PANTHER" id="PTHR11085:SF8">
    <property type="entry name" value="NAD-DEPENDENT HISTONE DEACETYLASE HST3"/>
    <property type="match status" value="1"/>
</dbReference>
<dbReference type="FunCoup" id="A0A3N4LGH2">
    <property type="interactions" value="62"/>
</dbReference>
<dbReference type="InterPro" id="IPR029035">
    <property type="entry name" value="DHS-like_NAD/FAD-binding_dom"/>
</dbReference>
<evidence type="ECO:0000256" key="2">
    <source>
        <dbReference type="ARBA" id="ARBA00022679"/>
    </source>
</evidence>
<organism evidence="7 8">
    <name type="scientific">Terfezia boudieri ATCC MYA-4762</name>
    <dbReference type="NCBI Taxonomy" id="1051890"/>
    <lineage>
        <taxon>Eukaryota</taxon>
        <taxon>Fungi</taxon>
        <taxon>Dikarya</taxon>
        <taxon>Ascomycota</taxon>
        <taxon>Pezizomycotina</taxon>
        <taxon>Pezizomycetes</taxon>
        <taxon>Pezizales</taxon>
        <taxon>Pezizaceae</taxon>
        <taxon>Terfezia</taxon>
    </lineage>
</organism>
<sequence>MPTTTVTSTNHRALQSIADTIYSSKRILVITGAGISTNSGIPDFRSTHGLYNLVKSRYPPSISSNSISAGKDLFNSSLFTDPTSTSIFYSFLAELRERVLRVKDTTPTHKFIRTLAESGRLLRCYTQNIDGLEGREGLATDLSLGAAVNSKKRKRYSIAGVVQLHGELDTLRCMHCQGTCEYDNDRVAALMDGRAPDCPSCVFKDRERREAGKRGTRVGGLRPNIVLYDEEHPQGDVIGRITSADLKSGPDMMIIFGTSLKVHGLKRLVKEFAASIHARNAARKSSTSAEDGGKEITGDGKPAKQETLRVVFVNNQPAANSVWKDTIDAWVDMDCDEFVAEIKHRRPAVWERQERLEA</sequence>
<dbReference type="GO" id="GO:0005634">
    <property type="term" value="C:nucleus"/>
    <property type="evidence" value="ECO:0007669"/>
    <property type="project" value="TreeGrafter"/>
</dbReference>
<gene>
    <name evidence="7" type="ORF">L211DRAFT_789451</name>
</gene>
<keyword evidence="4" id="KW-0479">Metal-binding</keyword>
<accession>A0A3N4LGH2</accession>
<name>A0A3N4LGH2_9PEZI</name>
<evidence type="ECO:0000256" key="5">
    <source>
        <dbReference type="SAM" id="MobiDB-lite"/>
    </source>
</evidence>
<dbReference type="Pfam" id="PF02146">
    <property type="entry name" value="SIR2"/>
    <property type="match status" value="2"/>
</dbReference>
<feature type="binding site" evidence="4">
    <location>
        <position position="173"/>
    </location>
    <ligand>
        <name>Zn(2+)</name>
        <dbReference type="ChEBI" id="CHEBI:29105"/>
    </ligand>
</feature>
<dbReference type="PROSITE" id="PS50305">
    <property type="entry name" value="SIRTUIN"/>
    <property type="match status" value="1"/>
</dbReference>
<keyword evidence="8" id="KW-1185">Reference proteome</keyword>
<feature type="non-terminal residue" evidence="7">
    <location>
        <position position="358"/>
    </location>
</feature>
<dbReference type="SUPFAM" id="SSF52467">
    <property type="entry name" value="DHS-like NAD/FAD-binding domain"/>
    <property type="match status" value="1"/>
</dbReference>
<dbReference type="InterPro" id="IPR026591">
    <property type="entry name" value="Sirtuin_cat_small_dom_sf"/>
</dbReference>
<evidence type="ECO:0000313" key="7">
    <source>
        <dbReference type="EMBL" id="RPB21983.1"/>
    </source>
</evidence>
<dbReference type="GO" id="GO:0017136">
    <property type="term" value="F:histone deacetylase activity, NAD-dependent"/>
    <property type="evidence" value="ECO:0007669"/>
    <property type="project" value="TreeGrafter"/>
</dbReference>
<keyword evidence="4" id="KW-0862">Zinc</keyword>
<proteinExistence type="inferred from homology"/>
<evidence type="ECO:0000256" key="1">
    <source>
        <dbReference type="ARBA" id="ARBA00006924"/>
    </source>
</evidence>
<feature type="region of interest" description="Disordered" evidence="5">
    <location>
        <begin position="280"/>
        <end position="301"/>
    </location>
</feature>
<dbReference type="PANTHER" id="PTHR11085">
    <property type="entry name" value="NAD-DEPENDENT PROTEIN DEACYLASE SIRTUIN-5, MITOCHONDRIAL-RELATED"/>
    <property type="match status" value="1"/>
</dbReference>
<dbReference type="AlphaFoldDB" id="A0A3N4LGH2"/>
<dbReference type="InterPro" id="IPR050134">
    <property type="entry name" value="NAD-dep_sirtuin_deacylases"/>
</dbReference>
<feature type="binding site" evidence="4">
    <location>
        <position position="176"/>
    </location>
    <ligand>
        <name>Zn(2+)</name>
        <dbReference type="ChEBI" id="CHEBI:29105"/>
    </ligand>
</feature>
<dbReference type="GO" id="GO:0070403">
    <property type="term" value="F:NAD+ binding"/>
    <property type="evidence" value="ECO:0007669"/>
    <property type="project" value="InterPro"/>
</dbReference>
<dbReference type="InterPro" id="IPR003000">
    <property type="entry name" value="Sirtuin"/>
</dbReference>
<keyword evidence="2" id="KW-0808">Transferase</keyword>
<evidence type="ECO:0000256" key="3">
    <source>
        <dbReference type="ARBA" id="ARBA00023027"/>
    </source>
</evidence>
<evidence type="ECO:0000313" key="8">
    <source>
        <dbReference type="Proteomes" id="UP000267821"/>
    </source>
</evidence>
<dbReference type="InParanoid" id="A0A3N4LGH2"/>
<dbReference type="Proteomes" id="UP000267821">
    <property type="component" value="Unassembled WGS sequence"/>
</dbReference>
<reference evidence="7 8" key="1">
    <citation type="journal article" date="2018" name="Nat. Ecol. Evol.">
        <title>Pezizomycetes genomes reveal the molecular basis of ectomycorrhizal truffle lifestyle.</title>
        <authorList>
            <person name="Murat C."/>
            <person name="Payen T."/>
            <person name="Noel B."/>
            <person name="Kuo A."/>
            <person name="Morin E."/>
            <person name="Chen J."/>
            <person name="Kohler A."/>
            <person name="Krizsan K."/>
            <person name="Balestrini R."/>
            <person name="Da Silva C."/>
            <person name="Montanini B."/>
            <person name="Hainaut M."/>
            <person name="Levati E."/>
            <person name="Barry K.W."/>
            <person name="Belfiori B."/>
            <person name="Cichocki N."/>
            <person name="Clum A."/>
            <person name="Dockter R.B."/>
            <person name="Fauchery L."/>
            <person name="Guy J."/>
            <person name="Iotti M."/>
            <person name="Le Tacon F."/>
            <person name="Lindquist E.A."/>
            <person name="Lipzen A."/>
            <person name="Malagnac F."/>
            <person name="Mello A."/>
            <person name="Molinier V."/>
            <person name="Miyauchi S."/>
            <person name="Poulain J."/>
            <person name="Riccioni C."/>
            <person name="Rubini A."/>
            <person name="Sitrit Y."/>
            <person name="Splivallo R."/>
            <person name="Traeger S."/>
            <person name="Wang M."/>
            <person name="Zifcakova L."/>
            <person name="Wipf D."/>
            <person name="Zambonelli A."/>
            <person name="Paolocci F."/>
            <person name="Nowrousian M."/>
            <person name="Ottonello S."/>
            <person name="Baldrian P."/>
            <person name="Spatafora J.W."/>
            <person name="Henrissat B."/>
            <person name="Nagy L.G."/>
            <person name="Aury J.M."/>
            <person name="Wincker P."/>
            <person name="Grigoriev I.V."/>
            <person name="Bonfante P."/>
            <person name="Martin F.M."/>
        </authorList>
    </citation>
    <scope>NUCLEOTIDE SEQUENCE [LARGE SCALE GENOMIC DNA]</scope>
    <source>
        <strain evidence="7 8">ATCC MYA-4762</strain>
    </source>
</reference>